<evidence type="ECO:0008006" key="6">
    <source>
        <dbReference type="Google" id="ProtNLM"/>
    </source>
</evidence>
<keyword evidence="1" id="KW-0238">DNA-binding</keyword>
<keyword evidence="5" id="KW-1185">Reference proteome</keyword>
<dbReference type="PANTHER" id="PTHR34605">
    <property type="entry name" value="PHAGE_INTEGRASE DOMAIN-CONTAINING PROTEIN"/>
    <property type="match status" value="1"/>
</dbReference>
<evidence type="ECO:0000256" key="3">
    <source>
        <dbReference type="SAM" id="MobiDB-lite"/>
    </source>
</evidence>
<dbReference type="STRING" id="47428.A0A284RKM1"/>
<dbReference type="InterPro" id="IPR010998">
    <property type="entry name" value="Integrase_recombinase_N"/>
</dbReference>
<organism evidence="4 5">
    <name type="scientific">Armillaria ostoyae</name>
    <name type="common">Armillaria root rot fungus</name>
    <dbReference type="NCBI Taxonomy" id="47428"/>
    <lineage>
        <taxon>Eukaryota</taxon>
        <taxon>Fungi</taxon>
        <taxon>Dikarya</taxon>
        <taxon>Basidiomycota</taxon>
        <taxon>Agaricomycotina</taxon>
        <taxon>Agaricomycetes</taxon>
        <taxon>Agaricomycetidae</taxon>
        <taxon>Agaricales</taxon>
        <taxon>Marasmiineae</taxon>
        <taxon>Physalacriaceae</taxon>
        <taxon>Armillaria</taxon>
    </lineage>
</organism>
<dbReference type="Gene3D" id="1.10.443.10">
    <property type="entry name" value="Intergrase catalytic core"/>
    <property type="match status" value="1"/>
</dbReference>
<dbReference type="EMBL" id="FUEG01000010">
    <property type="protein sequence ID" value="SJL09303.1"/>
    <property type="molecule type" value="Genomic_DNA"/>
</dbReference>
<evidence type="ECO:0000313" key="4">
    <source>
        <dbReference type="EMBL" id="SJL09303.1"/>
    </source>
</evidence>
<dbReference type="InterPro" id="IPR052925">
    <property type="entry name" value="Phage_Integrase-like_Recomb"/>
</dbReference>
<evidence type="ECO:0000256" key="2">
    <source>
        <dbReference type="ARBA" id="ARBA00023172"/>
    </source>
</evidence>
<dbReference type="InterPro" id="IPR013762">
    <property type="entry name" value="Integrase-like_cat_sf"/>
</dbReference>
<dbReference type="GO" id="GO:0015074">
    <property type="term" value="P:DNA integration"/>
    <property type="evidence" value="ECO:0007669"/>
    <property type="project" value="InterPro"/>
</dbReference>
<dbReference type="Gene3D" id="1.10.150.130">
    <property type="match status" value="1"/>
</dbReference>
<dbReference type="PANTHER" id="PTHR34605:SF3">
    <property type="entry name" value="P CELL-TYPE AGGLUTINATION PROTEIN MAP4-LIKE-RELATED"/>
    <property type="match status" value="1"/>
</dbReference>
<proteinExistence type="predicted"/>
<dbReference type="SUPFAM" id="SSF56349">
    <property type="entry name" value="DNA breaking-rejoining enzymes"/>
    <property type="match status" value="1"/>
</dbReference>
<keyword evidence="2" id="KW-0233">DNA recombination</keyword>
<dbReference type="GO" id="GO:0003677">
    <property type="term" value="F:DNA binding"/>
    <property type="evidence" value="ECO:0007669"/>
    <property type="project" value="UniProtKB-KW"/>
</dbReference>
<reference evidence="5" key="1">
    <citation type="journal article" date="2017" name="Nat. Ecol. Evol.">
        <title>Genome expansion and lineage-specific genetic innovations in the forest pathogenic fungi Armillaria.</title>
        <authorList>
            <person name="Sipos G."/>
            <person name="Prasanna A.N."/>
            <person name="Walter M.C."/>
            <person name="O'Connor E."/>
            <person name="Balint B."/>
            <person name="Krizsan K."/>
            <person name="Kiss B."/>
            <person name="Hess J."/>
            <person name="Varga T."/>
            <person name="Slot J."/>
            <person name="Riley R."/>
            <person name="Boka B."/>
            <person name="Rigling D."/>
            <person name="Barry K."/>
            <person name="Lee J."/>
            <person name="Mihaltcheva S."/>
            <person name="LaButti K."/>
            <person name="Lipzen A."/>
            <person name="Waldron R."/>
            <person name="Moloney N.M."/>
            <person name="Sperisen C."/>
            <person name="Kredics L."/>
            <person name="Vagvoelgyi C."/>
            <person name="Patrignani A."/>
            <person name="Fitzpatrick D."/>
            <person name="Nagy I."/>
            <person name="Doyle S."/>
            <person name="Anderson J.B."/>
            <person name="Grigoriev I.V."/>
            <person name="Gueldener U."/>
            <person name="Muensterkoetter M."/>
            <person name="Nagy L.G."/>
        </authorList>
    </citation>
    <scope>NUCLEOTIDE SEQUENCE [LARGE SCALE GENOMIC DNA]</scope>
    <source>
        <strain evidence="5">C18/9</strain>
    </source>
</reference>
<dbReference type="InterPro" id="IPR011010">
    <property type="entry name" value="DNA_brk_join_enz"/>
</dbReference>
<dbReference type="AlphaFoldDB" id="A0A284RKM1"/>
<dbReference type="SUPFAM" id="SSF47823">
    <property type="entry name" value="lambda integrase-like, N-terminal domain"/>
    <property type="match status" value="1"/>
</dbReference>
<name>A0A284RKM1_ARMOS</name>
<sequence length="683" mass="76041">MGEFPPLQHMIIFPNYVSDPAHTAFIDDYLDKEVTATRMSGPFSQEEVEAILGPFQYSPCSVNSQDQGPDLPPKLRVIRNLSKSDKLHPSTNDYIDSSKFPTRFGSVAEVAKIISMAPPGTQAMTLNIAKFHRTCPILPDHKAYFVVQGSKGFFIEHACPFGCSSSESNAGSIANAVMDIWTAKGVSPSVKWVDDLNIFCMPSSCIYDSSFHYRYDMQSAKAIIDPIKVLWHKEKWSDFASSPLLRFASSKTTAVHPVVPDSRDLPRSSSLPSTPSAPSEAPPHLPISKSKPRKLKEGCEIVYNALRPHVTAEDRLFCWTSPFSRSFDNSLFNEVPQDAALILKLTQSALEKSTLENYGAGLLRFHQFCDERDIPESARMPASIFLLSAFVAWASTKNIMVKTIGAWLIGVHGWHTLHGAPWYGGDDFVSLIKSSASKKATGSPCPKRHPVTIEHLIALQSHLNFKDSFDVAVFAVALCTFWGCCCLGELTIPFRNSFDPRLHVSKLTPISFRSHPGGASSAHFHIPWGKIERQEGADLIFTACEALCLVKALRAHLTSNKNTLDDAPLFMFCIANGSWAPMVKQWFLDRCWEIWIPLNCDHVHSHSFRPGGATELLLVGVPPETVAKLGRWKSLIFLIYWRKLKELIPTMISKLYSPSHLVDLQAAFELFCIAHKLPDKIVL</sequence>
<evidence type="ECO:0000313" key="5">
    <source>
        <dbReference type="Proteomes" id="UP000219338"/>
    </source>
</evidence>
<protein>
    <recommendedName>
        <fullName evidence="6">Tyr recombinase domain-containing protein</fullName>
    </recommendedName>
</protein>
<dbReference type="GO" id="GO:0006310">
    <property type="term" value="P:DNA recombination"/>
    <property type="evidence" value="ECO:0007669"/>
    <property type="project" value="UniProtKB-KW"/>
</dbReference>
<dbReference type="Proteomes" id="UP000219338">
    <property type="component" value="Unassembled WGS sequence"/>
</dbReference>
<feature type="compositionally biased region" description="Low complexity" evidence="3">
    <location>
        <begin position="267"/>
        <end position="279"/>
    </location>
</feature>
<evidence type="ECO:0000256" key="1">
    <source>
        <dbReference type="ARBA" id="ARBA00023125"/>
    </source>
</evidence>
<feature type="region of interest" description="Disordered" evidence="3">
    <location>
        <begin position="258"/>
        <end position="291"/>
    </location>
</feature>
<dbReference type="OrthoDB" id="3266428at2759"/>
<accession>A0A284RKM1</accession>
<gene>
    <name evidence="4" type="ORF">ARMOST_12680</name>
</gene>